<reference evidence="3 4" key="1">
    <citation type="journal article" date="2013" name="Nat. Commun.">
        <title>Genome analysis reveals insights into physiology and longevity of the Brandt's bat Myotis brandtii.</title>
        <authorList>
            <person name="Seim I."/>
            <person name="Fang X."/>
            <person name="Xiong Z."/>
            <person name="Lobanov A.V."/>
            <person name="Huang Z."/>
            <person name="Ma S."/>
            <person name="Feng Y."/>
            <person name="Turanov A.A."/>
            <person name="Zhu Y."/>
            <person name="Lenz T.L."/>
            <person name="Gerashchenko M.V."/>
            <person name="Fan D."/>
            <person name="Hee Yim S."/>
            <person name="Yao X."/>
            <person name="Jordan D."/>
            <person name="Xiong Y."/>
            <person name="Ma Y."/>
            <person name="Lyapunov A.N."/>
            <person name="Chen G."/>
            <person name="Kulakova O.I."/>
            <person name="Sun Y."/>
            <person name="Lee S.G."/>
            <person name="Bronson R.T."/>
            <person name="Moskalev A.A."/>
            <person name="Sunyaev S.R."/>
            <person name="Zhang G."/>
            <person name="Krogh A."/>
            <person name="Wang J."/>
            <person name="Gladyshev V.N."/>
        </authorList>
    </citation>
    <scope>NUCLEOTIDE SEQUENCE [LARGE SCALE GENOMIC DNA]</scope>
</reference>
<dbReference type="GO" id="GO:0017147">
    <property type="term" value="F:Wnt-protein binding"/>
    <property type="evidence" value="ECO:0007669"/>
    <property type="project" value="TreeGrafter"/>
</dbReference>
<feature type="domain" description="EGF-like" evidence="2">
    <location>
        <begin position="632"/>
        <end position="669"/>
    </location>
</feature>
<feature type="repeat" description="LDL-receptor class B" evidence="1">
    <location>
        <begin position="408"/>
        <end position="450"/>
    </location>
</feature>
<gene>
    <name evidence="3" type="ORF">D623_10025860</name>
</gene>
<dbReference type="PANTHER" id="PTHR46513">
    <property type="entry name" value="VITELLOGENIN RECEPTOR-LIKE PROTEIN-RELATED-RELATED"/>
    <property type="match status" value="1"/>
</dbReference>
<feature type="repeat" description="LDL-receptor class B" evidence="1">
    <location>
        <begin position="104"/>
        <end position="146"/>
    </location>
</feature>
<dbReference type="FunFam" id="2.10.25.10:FF:000505">
    <property type="entry name" value="Low-density lipoprotein receptor-related protein 1"/>
    <property type="match status" value="1"/>
</dbReference>
<accession>S7NAV1</accession>
<dbReference type="SUPFAM" id="SSF63825">
    <property type="entry name" value="YWTD domain"/>
    <property type="match status" value="2"/>
</dbReference>
<dbReference type="Pfam" id="PF00058">
    <property type="entry name" value="Ldl_recept_b"/>
    <property type="match status" value="3"/>
</dbReference>
<keyword evidence="3" id="KW-0675">Receptor</keyword>
<dbReference type="PANTHER" id="PTHR46513:SF37">
    <property type="entry name" value="LDL RECEPTOR RELATED PROTEIN 1-RELATED"/>
    <property type="match status" value="1"/>
</dbReference>
<protein>
    <submittedName>
        <fullName evidence="3">Low-density lipoprotein receptor-related protein 1B</fullName>
    </submittedName>
</protein>
<dbReference type="InterPro" id="IPR000742">
    <property type="entry name" value="EGF"/>
</dbReference>
<dbReference type="Gene3D" id="2.120.10.30">
    <property type="entry name" value="TolB, C-terminal domain"/>
    <property type="match status" value="3"/>
</dbReference>
<feature type="domain" description="EGF-like" evidence="2">
    <location>
        <begin position="16"/>
        <end position="56"/>
    </location>
</feature>
<dbReference type="InterPro" id="IPR011042">
    <property type="entry name" value="6-blade_b-propeller_TolB-like"/>
</dbReference>
<evidence type="ECO:0000259" key="2">
    <source>
        <dbReference type="SMART" id="SM00181"/>
    </source>
</evidence>
<dbReference type="EMBL" id="KE163866">
    <property type="protein sequence ID" value="EPQ14181.1"/>
    <property type="molecule type" value="Genomic_DNA"/>
</dbReference>
<organism evidence="3 4">
    <name type="scientific">Myotis brandtii</name>
    <name type="common">Brandt's bat</name>
    <dbReference type="NCBI Taxonomy" id="109478"/>
    <lineage>
        <taxon>Eukaryota</taxon>
        <taxon>Metazoa</taxon>
        <taxon>Chordata</taxon>
        <taxon>Craniata</taxon>
        <taxon>Vertebrata</taxon>
        <taxon>Euteleostomi</taxon>
        <taxon>Mammalia</taxon>
        <taxon>Eutheria</taxon>
        <taxon>Laurasiatheria</taxon>
        <taxon>Chiroptera</taxon>
        <taxon>Yangochiroptera</taxon>
        <taxon>Vespertilionidae</taxon>
        <taxon>Myotis</taxon>
    </lineage>
</organism>
<keyword evidence="4" id="KW-1185">Reference proteome</keyword>
<dbReference type="PROSITE" id="PS51120">
    <property type="entry name" value="LDLRB"/>
    <property type="match status" value="5"/>
</dbReference>
<dbReference type="SUPFAM" id="SSF57196">
    <property type="entry name" value="EGF/Laminin"/>
    <property type="match status" value="3"/>
</dbReference>
<evidence type="ECO:0000313" key="3">
    <source>
        <dbReference type="EMBL" id="EPQ14181.1"/>
    </source>
</evidence>
<proteinExistence type="predicted"/>
<feature type="domain" description="EGF-like" evidence="2">
    <location>
        <begin position="323"/>
        <end position="361"/>
    </location>
</feature>
<keyword evidence="3" id="KW-0449">Lipoprotein</keyword>
<dbReference type="FunFam" id="2.120.10.30:FF:000019">
    <property type="entry name" value="Low-density lipoprotein receptor-related protein 1"/>
    <property type="match status" value="1"/>
</dbReference>
<dbReference type="GO" id="GO:0016192">
    <property type="term" value="P:vesicle-mediated transport"/>
    <property type="evidence" value="ECO:0007669"/>
    <property type="project" value="UniProtKB-ARBA"/>
</dbReference>
<dbReference type="GO" id="GO:0042813">
    <property type="term" value="F:Wnt receptor activity"/>
    <property type="evidence" value="ECO:0007669"/>
    <property type="project" value="TreeGrafter"/>
</dbReference>
<dbReference type="InterPro" id="IPR050778">
    <property type="entry name" value="Cueball_EGF_LRP_Nidogen"/>
</dbReference>
<evidence type="ECO:0000256" key="1">
    <source>
        <dbReference type="PROSITE-ProRule" id="PRU00461"/>
    </source>
</evidence>
<dbReference type="GO" id="GO:0005886">
    <property type="term" value="C:plasma membrane"/>
    <property type="evidence" value="ECO:0007669"/>
    <property type="project" value="TreeGrafter"/>
</dbReference>
<dbReference type="SMART" id="SM00135">
    <property type="entry name" value="LY"/>
    <property type="match status" value="9"/>
</dbReference>
<dbReference type="AlphaFoldDB" id="S7NAV1"/>
<dbReference type="FunFam" id="2.120.10.30:FF:000012">
    <property type="entry name" value="Low density lipoprotein receptor-related protein 1"/>
    <property type="match status" value="1"/>
</dbReference>
<dbReference type="Pfam" id="PF14670">
    <property type="entry name" value="FXa_inhibition"/>
    <property type="match status" value="2"/>
</dbReference>
<dbReference type="Gene3D" id="2.10.25.10">
    <property type="entry name" value="Laminin"/>
    <property type="match status" value="1"/>
</dbReference>
<dbReference type="GO" id="GO:0060070">
    <property type="term" value="P:canonical Wnt signaling pathway"/>
    <property type="evidence" value="ECO:0007669"/>
    <property type="project" value="TreeGrafter"/>
</dbReference>
<evidence type="ECO:0000313" key="4">
    <source>
        <dbReference type="Proteomes" id="UP000052978"/>
    </source>
</evidence>
<feature type="repeat" description="LDL-receptor class B" evidence="1">
    <location>
        <begin position="451"/>
        <end position="493"/>
    </location>
</feature>
<feature type="repeat" description="LDL-receptor class B" evidence="1">
    <location>
        <begin position="494"/>
        <end position="537"/>
    </location>
</feature>
<dbReference type="InterPro" id="IPR000033">
    <property type="entry name" value="LDLR_classB_rpt"/>
</dbReference>
<name>S7NAV1_MYOBR</name>
<feature type="repeat" description="LDL-receptor class B" evidence="1">
    <location>
        <begin position="191"/>
        <end position="230"/>
    </location>
</feature>
<sequence length="759" mass="85492">MSDYSFGLPPLATPNPCAANAGRGPCSHMCLINHSRSAACACPHLMKLSADKKTCYEMKKFLLYARRSEIRGVDIDNPYFNFITAFTVPDIDDVTVIDFDASEERLYWTDIKTQTIKRAFINGTGLETVISRDIQSIRGLAVDWVSRNLYWISSEFDETQINVARLDGSLKTSIIHGIDKPQCLTAHPVRGKLYWTDGNTINMANMDGSNSKILFQNQKEPVGLSIDYVENKLYWISSGNGTINRCNLDGGNLEVIESMKEELTKATALTIMDKKLWWADHNLAQLGTCSKRDGRNPTVLRNKTSGVVHMKVYDKAAQQGSNSCQLNNGGCSQLCLPTSETTRTCMCTVGYYLQKNRMSCQGIESFLMYSVHEGIRGIPLEPSDKMDALMPISGTSFAVGIDFHAENDTIYWTDMGFNKISRAKRDQTWKEDIITNGLGRVEGIAIDWIAGNIYWTDHGFNLIEVARLNGSFRYVIISQGLDQPRSIAVHPEKGYLFWTEWGQMPCIGKARLDGSEKVVLVSMGIAWPNGISIDYEENKLYWCDARTDKIERIDLETGGNREMVLAGSNVDMFSVAVFGAYIYWSDRAHANGSIRRGHKNDATETITMRTGLGVNLKEVKIFNRVREKGTNVCAKDNGGCQQLCLYRGNSWRTCACAHGSLAEDGVTCRRHEGYLLYSGRTILKSIHLSDEANLNSPIRPYENPHYFKNVIALAFDYNQQRRGTNRIFYSDAHFGNIQLIKDNWEDRQVIVESKYKNLF</sequence>
<dbReference type="SMART" id="SM00181">
    <property type="entry name" value="EGF"/>
    <property type="match status" value="3"/>
</dbReference>
<dbReference type="Proteomes" id="UP000052978">
    <property type="component" value="Unassembled WGS sequence"/>
</dbReference>